<dbReference type="Proteomes" id="UP000220102">
    <property type="component" value="Unassembled WGS sequence"/>
</dbReference>
<reference evidence="1 2" key="1">
    <citation type="submission" date="2017-10" db="EMBL/GenBank/DDBJ databases">
        <title>Draft genome of Longibacter Salinarum.</title>
        <authorList>
            <person name="Goh K.M."/>
            <person name="Shamsir M.S."/>
            <person name="Lim S.W."/>
        </authorList>
    </citation>
    <scope>NUCLEOTIDE SEQUENCE [LARGE SCALE GENOMIC DNA]</scope>
    <source>
        <strain evidence="1 2">KCTC 52045</strain>
    </source>
</reference>
<dbReference type="AlphaFoldDB" id="A0A2A8CZN2"/>
<protein>
    <submittedName>
        <fullName evidence="1">Uncharacterized protein</fullName>
    </submittedName>
</protein>
<keyword evidence="2" id="KW-1185">Reference proteome</keyword>
<organism evidence="1 2">
    <name type="scientific">Longibacter salinarum</name>
    <dbReference type="NCBI Taxonomy" id="1850348"/>
    <lineage>
        <taxon>Bacteria</taxon>
        <taxon>Pseudomonadati</taxon>
        <taxon>Rhodothermota</taxon>
        <taxon>Rhodothermia</taxon>
        <taxon>Rhodothermales</taxon>
        <taxon>Salisaetaceae</taxon>
        <taxon>Longibacter</taxon>
    </lineage>
</organism>
<gene>
    <name evidence="1" type="ORF">CRI94_03680</name>
</gene>
<proteinExistence type="predicted"/>
<evidence type="ECO:0000313" key="1">
    <source>
        <dbReference type="EMBL" id="PEN14152.1"/>
    </source>
</evidence>
<name>A0A2A8CZN2_9BACT</name>
<evidence type="ECO:0000313" key="2">
    <source>
        <dbReference type="Proteomes" id="UP000220102"/>
    </source>
</evidence>
<dbReference type="RefSeq" id="WP_098074328.1">
    <property type="nucleotide sequence ID" value="NZ_PDEQ01000002.1"/>
</dbReference>
<dbReference type="OrthoDB" id="1467052at2"/>
<sequence length="195" mass="21752">MSIEPLAVPVDTWDLFTPSDENDRFESCRACGRSIKKDTPQYVIEREFTRTEPGAPAELAYEFTICESCLADQDASYSPDSQEHIAQFYSDVIDLNVRAEQLLADTSSDEIPNIDAWVERCAVTGMSVEDATRFRVMAYAVGEWLLLAGMPVVMTETALERLESGLSDTTKERARTFATDALHLPPDQYVITPAV</sequence>
<accession>A0A2A8CZN2</accession>
<dbReference type="EMBL" id="PDEQ01000002">
    <property type="protein sequence ID" value="PEN14152.1"/>
    <property type="molecule type" value="Genomic_DNA"/>
</dbReference>
<comment type="caution">
    <text evidence="1">The sequence shown here is derived from an EMBL/GenBank/DDBJ whole genome shotgun (WGS) entry which is preliminary data.</text>
</comment>